<evidence type="ECO:0000256" key="6">
    <source>
        <dbReference type="ARBA" id="ARBA00023136"/>
    </source>
</evidence>
<comment type="similarity">
    <text evidence="2 7">Belongs to the purine permeases (TC 2.A.7.14) family.</text>
</comment>
<keyword evidence="9" id="KW-1185">Reference proteome</keyword>
<gene>
    <name evidence="8" type="ORF">MKW94_014854</name>
</gene>
<dbReference type="EMBL" id="JAJJMA010311940">
    <property type="protein sequence ID" value="MCL7049095.1"/>
    <property type="molecule type" value="Genomic_DNA"/>
</dbReference>
<dbReference type="PANTHER" id="PTHR31376:SF105">
    <property type="entry name" value="PURINE PERMEASE-RELATED"/>
    <property type="match status" value="1"/>
</dbReference>
<evidence type="ECO:0000256" key="2">
    <source>
        <dbReference type="ARBA" id="ARBA00006213"/>
    </source>
</evidence>
<feature type="transmembrane region" description="Helical" evidence="7">
    <location>
        <begin position="252"/>
        <end position="270"/>
    </location>
</feature>
<dbReference type="GO" id="GO:0015211">
    <property type="term" value="F:purine nucleoside transmembrane transporter activity"/>
    <property type="evidence" value="ECO:0007669"/>
    <property type="project" value="UniProtKB-UniRule"/>
</dbReference>
<dbReference type="InterPro" id="IPR030182">
    <property type="entry name" value="PUP_plant"/>
</dbReference>
<evidence type="ECO:0000313" key="9">
    <source>
        <dbReference type="Proteomes" id="UP001177140"/>
    </source>
</evidence>
<keyword evidence="6 7" id="KW-0472">Membrane</keyword>
<dbReference type="InterPro" id="IPR037185">
    <property type="entry name" value="EmrE-like"/>
</dbReference>
<evidence type="ECO:0000256" key="5">
    <source>
        <dbReference type="ARBA" id="ARBA00022989"/>
    </source>
</evidence>
<organism evidence="8 9">
    <name type="scientific">Papaver nudicaule</name>
    <name type="common">Iceland poppy</name>
    <dbReference type="NCBI Taxonomy" id="74823"/>
    <lineage>
        <taxon>Eukaryota</taxon>
        <taxon>Viridiplantae</taxon>
        <taxon>Streptophyta</taxon>
        <taxon>Embryophyta</taxon>
        <taxon>Tracheophyta</taxon>
        <taxon>Spermatophyta</taxon>
        <taxon>Magnoliopsida</taxon>
        <taxon>Ranunculales</taxon>
        <taxon>Papaveraceae</taxon>
        <taxon>Papaveroideae</taxon>
        <taxon>Papaver</taxon>
    </lineage>
</organism>
<comment type="caution">
    <text evidence="7">Lacks conserved residue(s) required for the propagation of feature annotation.</text>
</comment>
<feature type="transmembrane region" description="Helical" evidence="7">
    <location>
        <begin position="309"/>
        <end position="328"/>
    </location>
</feature>
<proteinExistence type="inferred from homology"/>
<dbReference type="GO" id="GO:0016020">
    <property type="term" value="C:membrane"/>
    <property type="evidence" value="ECO:0007669"/>
    <property type="project" value="UniProtKB-SubCell"/>
</dbReference>
<dbReference type="PANTHER" id="PTHR31376">
    <property type="entry name" value="OS09G0467300 PROTEIN-RELATED"/>
    <property type="match status" value="1"/>
</dbReference>
<dbReference type="Pfam" id="PF16913">
    <property type="entry name" value="PUNUT"/>
    <property type="match status" value="1"/>
</dbReference>
<feature type="transmembrane region" description="Helical" evidence="7">
    <location>
        <begin position="141"/>
        <end position="160"/>
    </location>
</feature>
<evidence type="ECO:0000313" key="8">
    <source>
        <dbReference type="EMBL" id="MCL7049095.1"/>
    </source>
</evidence>
<feature type="transmembrane region" description="Helical" evidence="7">
    <location>
        <begin position="282"/>
        <end position="303"/>
    </location>
</feature>
<dbReference type="GO" id="GO:0005345">
    <property type="term" value="F:purine nucleobase transmembrane transporter activity"/>
    <property type="evidence" value="ECO:0007669"/>
    <property type="project" value="UniProtKB-UniRule"/>
</dbReference>
<evidence type="ECO:0000256" key="4">
    <source>
        <dbReference type="ARBA" id="ARBA00022692"/>
    </source>
</evidence>
<dbReference type="SUPFAM" id="SSF103481">
    <property type="entry name" value="Multidrug resistance efflux transporter EmrE"/>
    <property type="match status" value="1"/>
</dbReference>
<reference evidence="8" key="1">
    <citation type="submission" date="2022-03" db="EMBL/GenBank/DDBJ databases">
        <title>A functionally conserved STORR gene fusion in Papaver species that diverged 16.8 million years ago.</title>
        <authorList>
            <person name="Catania T."/>
        </authorList>
    </citation>
    <scope>NUCLEOTIDE SEQUENCE</scope>
    <source>
        <strain evidence="8">S-191538</strain>
    </source>
</reference>
<comment type="subcellular location">
    <subcellularLocation>
        <location evidence="1 7">Membrane</location>
        <topology evidence="1 7">Multi-pass membrane protein</topology>
    </subcellularLocation>
</comment>
<feature type="transmembrane region" description="Helical" evidence="7">
    <location>
        <begin position="110"/>
        <end position="134"/>
    </location>
</feature>
<keyword evidence="3 7" id="KW-0813">Transport</keyword>
<dbReference type="Proteomes" id="UP001177140">
    <property type="component" value="Unassembled WGS sequence"/>
</dbReference>
<feature type="transmembrane region" description="Helical" evidence="7">
    <location>
        <begin position="81"/>
        <end position="98"/>
    </location>
</feature>
<protein>
    <recommendedName>
        <fullName evidence="7">Probable purine permease</fullName>
    </recommendedName>
</protein>
<evidence type="ECO:0000256" key="7">
    <source>
        <dbReference type="RuleBase" id="RU368015"/>
    </source>
</evidence>
<feature type="transmembrane region" description="Helical" evidence="7">
    <location>
        <begin position="175"/>
        <end position="196"/>
    </location>
</feature>
<dbReference type="AlphaFoldDB" id="A0AA42B2K3"/>
<comment type="caution">
    <text evidence="8">The sequence shown here is derived from an EMBL/GenBank/DDBJ whole genome shotgun (WGS) entry which is preliminary data.</text>
</comment>
<keyword evidence="4 7" id="KW-0812">Transmembrane</keyword>
<evidence type="ECO:0000256" key="1">
    <source>
        <dbReference type="ARBA" id="ARBA00004141"/>
    </source>
</evidence>
<name>A0AA42B2K3_PAPNU</name>
<keyword evidence="5 7" id="KW-1133">Transmembrane helix</keyword>
<feature type="transmembrane region" description="Helical" evidence="7">
    <location>
        <begin position="37"/>
        <end position="61"/>
    </location>
</feature>
<sequence>MNMNTCLLWFNGLLLAISSIGGPLLLRLYFIHGGKRIWLSSCLETAGFPVLFLPLLLAYFLKRRGLIKGDEEEKPSKLFTITRPLFIASAGIGLITGLDDYLYTYGVSLLPISTATIIMSTHLAFTAGFALVMVKQKFTSFSVNAVVLMLTVGAILLGLHSNGDNRPANESTKEYYLGFLITIAASVINGLMLPLVELMYMKSKQVITYSLVIELQIVISAFATLFCTIGMIVDNDFKVIPREGREYGLGEVNYYVVLVSSAIMWQMYFVGTVGVIFCSTSLLAGVIAVVVLPLTEILSVVFYHESFKAEKGIALFLSLWGFISYFWGELKGSRKAKKQISELEQDSSNSP</sequence>
<accession>A0AA42B2K3</accession>
<feature type="transmembrane region" description="Helical" evidence="7">
    <location>
        <begin position="208"/>
        <end position="232"/>
    </location>
</feature>
<evidence type="ECO:0000256" key="3">
    <source>
        <dbReference type="ARBA" id="ARBA00022448"/>
    </source>
</evidence>